<evidence type="ECO:0000313" key="2">
    <source>
        <dbReference type="Proteomes" id="UP000302139"/>
    </source>
</evidence>
<name>A0A4D4MA28_STRAX</name>
<evidence type="ECO:0000313" key="1">
    <source>
        <dbReference type="EMBL" id="GDY68664.1"/>
    </source>
</evidence>
<proteinExistence type="predicted"/>
<organism evidence="1 2">
    <name type="scientific">Streptomyces avermitilis</name>
    <dbReference type="NCBI Taxonomy" id="33903"/>
    <lineage>
        <taxon>Bacteria</taxon>
        <taxon>Bacillati</taxon>
        <taxon>Actinomycetota</taxon>
        <taxon>Actinomycetes</taxon>
        <taxon>Kitasatosporales</taxon>
        <taxon>Streptomycetaceae</taxon>
        <taxon>Streptomyces</taxon>
    </lineage>
</organism>
<dbReference type="EMBL" id="BJHX01000001">
    <property type="protein sequence ID" value="GDY68664.1"/>
    <property type="molecule type" value="Genomic_DNA"/>
</dbReference>
<accession>A0A4D4MA28</accession>
<gene>
    <name evidence="1" type="ORF">SAV14893_080570</name>
</gene>
<reference evidence="1 2" key="1">
    <citation type="submission" date="2019-04" db="EMBL/GenBank/DDBJ databases">
        <title>Draft genome sequences of Streptomyces avermitilis NBRC 14893.</title>
        <authorList>
            <person name="Komaki H."/>
            <person name="Tamura T."/>
            <person name="Hosoyama A."/>
        </authorList>
    </citation>
    <scope>NUCLEOTIDE SEQUENCE [LARGE SCALE GENOMIC DNA]</scope>
    <source>
        <strain evidence="1 2">NBRC 14893</strain>
    </source>
</reference>
<comment type="caution">
    <text evidence="1">The sequence shown here is derived from an EMBL/GenBank/DDBJ whole genome shotgun (WGS) entry which is preliminary data.</text>
</comment>
<protein>
    <submittedName>
        <fullName evidence="1">Uncharacterized protein</fullName>
    </submittedName>
</protein>
<dbReference type="Proteomes" id="UP000302139">
    <property type="component" value="Unassembled WGS sequence"/>
</dbReference>
<dbReference type="AlphaFoldDB" id="A0A4D4MA28"/>
<sequence length="69" mass="7542">MFGDRQEPSCIGDKVFLPSTGHMRPGYRRYSNGHHALADLQPLGIRDQGLNTAHAFHVTPTVGNSGEKP</sequence>